<sequence length="174" mass="19655">MLVLYIILGIVGLILLLYLAGPSSYKAERSAVINRPADEVFEYIRSLKKQDDWSPWGKRDPNMKKEFEGTDGEVGAISRWEGNKEVGSGEQEITKIIPGQRVESELRFLKPWKSTSQAYIDVEPNGADKAAVTWGFEGKSGFPMRIMLLFMNMDKMIGKDFEEGLADLKQIMES</sequence>
<dbReference type="Gene3D" id="3.30.530.20">
    <property type="match status" value="1"/>
</dbReference>
<organism evidence="1 2">
    <name type="scientific">Robiginitalea myxolifaciens</name>
    <dbReference type="NCBI Taxonomy" id="400055"/>
    <lineage>
        <taxon>Bacteria</taxon>
        <taxon>Pseudomonadati</taxon>
        <taxon>Bacteroidota</taxon>
        <taxon>Flavobacteriia</taxon>
        <taxon>Flavobacteriales</taxon>
        <taxon>Flavobacteriaceae</taxon>
        <taxon>Robiginitalea</taxon>
    </lineage>
</organism>
<evidence type="ECO:0000313" key="1">
    <source>
        <dbReference type="EMBL" id="SFR31195.1"/>
    </source>
</evidence>
<dbReference type="SUPFAM" id="SSF55961">
    <property type="entry name" value="Bet v1-like"/>
    <property type="match status" value="1"/>
</dbReference>
<keyword evidence="2" id="KW-1185">Reference proteome</keyword>
<dbReference type="InterPro" id="IPR023393">
    <property type="entry name" value="START-like_dom_sf"/>
</dbReference>
<dbReference type="STRING" id="400055.SAMN04490243_0022"/>
<dbReference type="CDD" id="cd07818">
    <property type="entry name" value="SRPBCC_1"/>
    <property type="match status" value="1"/>
</dbReference>
<dbReference type="AlphaFoldDB" id="A0A1I6FMK8"/>
<dbReference type="Proteomes" id="UP000199534">
    <property type="component" value="Unassembled WGS sequence"/>
</dbReference>
<accession>A0A1I6FMK8</accession>
<reference evidence="1 2" key="1">
    <citation type="submission" date="2016-10" db="EMBL/GenBank/DDBJ databases">
        <authorList>
            <person name="de Groot N.N."/>
        </authorList>
    </citation>
    <scope>NUCLEOTIDE SEQUENCE [LARGE SCALE GENOMIC DNA]</scope>
    <source>
        <strain evidence="1 2">DSM 21019</strain>
    </source>
</reference>
<protein>
    <submittedName>
        <fullName evidence="1">Polyketide cyclase / dehydrase and lipid transport</fullName>
    </submittedName>
</protein>
<evidence type="ECO:0000313" key="2">
    <source>
        <dbReference type="Proteomes" id="UP000199534"/>
    </source>
</evidence>
<dbReference type="RefSeq" id="WP_092979701.1">
    <property type="nucleotide sequence ID" value="NZ_FOYQ01000001.1"/>
</dbReference>
<name>A0A1I6FMK8_9FLAO</name>
<dbReference type="OrthoDB" id="9807923at2"/>
<dbReference type="Pfam" id="PF10604">
    <property type="entry name" value="Polyketide_cyc2"/>
    <property type="match status" value="1"/>
</dbReference>
<dbReference type="EMBL" id="FOYQ01000001">
    <property type="protein sequence ID" value="SFR31195.1"/>
    <property type="molecule type" value="Genomic_DNA"/>
</dbReference>
<proteinExistence type="predicted"/>
<dbReference type="InterPro" id="IPR019587">
    <property type="entry name" value="Polyketide_cyclase/dehydratase"/>
</dbReference>
<gene>
    <name evidence="1" type="ORF">SAMN04490243_0022</name>
</gene>